<reference evidence="1 2" key="1">
    <citation type="submission" date="2016-07" db="EMBL/GenBank/DDBJ databases">
        <title>Characterization of isolates of Eisenbergiella tayi derived from blood cultures, using whole genome sequencing.</title>
        <authorList>
            <person name="Burdz T."/>
            <person name="Wiebe D."/>
            <person name="Huynh C."/>
            <person name="Bernard K."/>
        </authorList>
    </citation>
    <scope>NUCLEOTIDE SEQUENCE [LARGE SCALE GENOMIC DNA]</scope>
    <source>
        <strain evidence="1 2">NML 120489</strain>
    </source>
</reference>
<dbReference type="AlphaFoldDB" id="A0A1E3AYN7"/>
<protein>
    <submittedName>
        <fullName evidence="1">Uncharacterized protein</fullName>
    </submittedName>
</protein>
<evidence type="ECO:0000313" key="1">
    <source>
        <dbReference type="EMBL" id="ODM13832.1"/>
    </source>
</evidence>
<organism evidence="1 2">
    <name type="scientific">Eisenbergiella tayi</name>
    <dbReference type="NCBI Taxonomy" id="1432052"/>
    <lineage>
        <taxon>Bacteria</taxon>
        <taxon>Bacillati</taxon>
        <taxon>Bacillota</taxon>
        <taxon>Clostridia</taxon>
        <taxon>Lachnospirales</taxon>
        <taxon>Lachnospiraceae</taxon>
        <taxon>Eisenbergiella</taxon>
    </lineage>
</organism>
<dbReference type="RefSeq" id="WP_069156316.1">
    <property type="nucleotide sequence ID" value="NZ_DBFYTC010000194.1"/>
</dbReference>
<dbReference type="Pfam" id="PF18951">
    <property type="entry name" value="DUF5695"/>
    <property type="match status" value="1"/>
</dbReference>
<gene>
    <name evidence="1" type="ORF">BEH84_01551</name>
</gene>
<name>A0A1E3AYN7_9FIRM</name>
<dbReference type="Proteomes" id="UP000095003">
    <property type="component" value="Unassembled WGS sequence"/>
</dbReference>
<dbReference type="EMBL" id="MCGI01000001">
    <property type="protein sequence ID" value="ODM13832.1"/>
    <property type="molecule type" value="Genomic_DNA"/>
</dbReference>
<proteinExistence type="predicted"/>
<comment type="caution">
    <text evidence="1">The sequence shown here is derived from an EMBL/GenBank/DDBJ whole genome shotgun (WGS) entry which is preliminary data.</text>
</comment>
<accession>A0A1E3AYN7</accession>
<sequence>MIKLTDDTMCMTFDRKLGRINSLKLVRDPLQTEFVGNQNNISYRTIIEKNQWLGDVKLRTWDEKQNNWTLELTECSGDIRKTYYDEEKKEIIVDYPGNSKDRNGINNVALQERFFLRNGVIEWIIKVKNVTGGLLEVGEFSLPFVTNSDFTGIFTDRNLEDLENWRGIKQKLWHEKRVQIFSSVNGSSSYVLLQRPKGDYPALLFQTVNGTSIEAAYQMDSDIGCQWDCTFEGPYYLSLYSYAAKKSGKWKWEFDRQAYGINGNHSLLLNKDEERTFHFRFRPLSNINQLKDFLYDANQISIEVQPGMVAPVGEKIQLYIRSKEKIALIPVANNITIEKDREDEKGSYWNLTCTQMGQKKIQVTHGKGITYLFFYGIGDVKELLKRRSEFIITRHYYDNPQDPFHRHHAFLGFDDMVEMIFTESEESFQVAALDELGLPIPMFLAEKNSIYPKQNEIDILEEFIDDSLYGVLQQQDTYLARRSMYFEERKPSDKIGFYKFDKKESEDVERSFNYTLIANIYYGMYVIAKRYGMTKKRSAEEYLDMAYQTAMLGYQLGVNKFNGAPAGGTVIKLLEALKEEDKSKYQKLDARVRLIAEENAKSEYPFGSELYVDQTPHNQYQAMMKYYGYDNRLEEAYRVTMALRIGFQPAWFLYGNEKRGNVCCWYATALNSRVMYDGFEDTGDLNMLKLAYGGAFSFLTCIRSNGAAHGWYLFWPDRNGFDLRTLDTDMGLYGYLQAVSSYMVDDPVFGRCGYGCRVTGQGEMWYIKPYDGIGRRIICIPWNIKFEVTYGSIQEVEINELKKVCQIRICNASRHRNAELLYVVPEGWLTNVIIEENNS</sequence>
<evidence type="ECO:0000313" key="2">
    <source>
        <dbReference type="Proteomes" id="UP000095003"/>
    </source>
</evidence>
<dbReference type="InterPro" id="IPR043750">
    <property type="entry name" value="DUF5695"/>
</dbReference>